<name>Q54197_STRGR</name>
<dbReference type="PIRSF" id="PIRSF016578">
    <property type="entry name" value="HsaA"/>
    <property type="match status" value="1"/>
</dbReference>
<evidence type="ECO:0000259" key="4">
    <source>
        <dbReference type="Pfam" id="PF02770"/>
    </source>
</evidence>
<sequence length="406" mass="43097">MTEAAVYEGAGFRVDNGLCEPTTAAGQRLLGTPGRHRPHLEAESQENDREAALPLDLFGRMRKDGVLGATVPEELGGLGVGSLHDIALALARVAASDAGVALALHMQFSRGLTLSFEERHGAEGTRRLAHDLLRQMGSGEAVICGAVKDVRGTTVLTRTPDGSYRLDGRKTLVSMAGIGTHFVVSARLEEEGRPVRRAAPVVRRTTPGLTVLDNWDGMGMRSSGSVDVVFDGCPLEEDWVLPRGAPDVRDDAALAGQTISSVAMLGIYVGIAESARRYTVDALRKRGGSPPAAVRTLVAEIDARLFALHTAAAGALATADRLAPDLSGDLAVRGRTMMTSFQYAKLLVNRDAVGLVDDCVTLLGGVSYGNSHPLARKYRDVRAGGFMHPYNFADGVEYLSEVALGR</sequence>
<evidence type="ECO:0000256" key="2">
    <source>
        <dbReference type="ARBA" id="ARBA00023002"/>
    </source>
</evidence>
<dbReference type="Pfam" id="PF02770">
    <property type="entry name" value="Acyl-CoA_dh_M"/>
    <property type="match status" value="1"/>
</dbReference>
<accession>Q54197</accession>
<evidence type="ECO:0000259" key="5">
    <source>
        <dbReference type="Pfam" id="PF02771"/>
    </source>
</evidence>
<dbReference type="Gene3D" id="1.10.540.10">
    <property type="entry name" value="Acyl-CoA dehydrogenase/oxidase, N-terminal domain"/>
    <property type="match status" value="1"/>
</dbReference>
<reference evidence="7" key="1">
    <citation type="journal article" date="1993" name="Mol. Gen. Genet.">
        <title>Nucleotide sequence analysis of five putative Streptomyces griseus genes, one of which complements an early function in daunorubicin biosynthesis that is linked to a putative gene cluster involved in TDP-daunosamine formation.</title>
        <authorList>
            <person name="Kruegel H."/>
            <person name="Schumann G."/>
            <person name="Haenel F."/>
            <person name="Fiedler G."/>
        </authorList>
    </citation>
    <scope>NUCLEOTIDE SEQUENCE</scope>
    <source>
        <strain evidence="7">JA3933</strain>
    </source>
</reference>
<dbReference type="GO" id="GO:0003995">
    <property type="term" value="F:acyl-CoA dehydrogenase activity"/>
    <property type="evidence" value="ECO:0007669"/>
    <property type="project" value="TreeGrafter"/>
</dbReference>
<dbReference type="InterPro" id="IPR037069">
    <property type="entry name" value="AcylCoA_DH/ox_N_sf"/>
</dbReference>
<dbReference type="InterPro" id="IPR013107">
    <property type="entry name" value="Acyl-CoA_DH_C"/>
</dbReference>
<dbReference type="InterPro" id="IPR009100">
    <property type="entry name" value="AcylCoA_DH/oxidase_NM_dom_sf"/>
</dbReference>
<feature type="domain" description="Acyl-CoA oxidase/dehydrogenase middle" evidence="4">
    <location>
        <begin position="150"/>
        <end position="233"/>
    </location>
</feature>
<evidence type="ECO:0000259" key="6">
    <source>
        <dbReference type="Pfam" id="PF08028"/>
    </source>
</evidence>
<dbReference type="EMBL" id="X73148">
    <property type="protein sequence ID" value="CAA51670.1"/>
    <property type="molecule type" value="Genomic_DNA"/>
</dbReference>
<dbReference type="AlphaFoldDB" id="Q54197"/>
<dbReference type="InterPro" id="IPR046373">
    <property type="entry name" value="Acyl-CoA_Oxase/DH_mid-dom_sf"/>
</dbReference>
<feature type="domain" description="Acyl-CoA dehydrogenase/oxidase N-terminal" evidence="5">
    <location>
        <begin position="41"/>
        <end position="108"/>
    </location>
</feature>
<evidence type="ECO:0000256" key="1">
    <source>
        <dbReference type="ARBA" id="ARBA00022630"/>
    </source>
</evidence>
<dbReference type="InterPro" id="IPR013786">
    <property type="entry name" value="AcylCoA_DH/ox_N"/>
</dbReference>
<dbReference type="CDD" id="cd00567">
    <property type="entry name" value="ACAD"/>
    <property type="match status" value="1"/>
</dbReference>
<dbReference type="GO" id="GO:0050660">
    <property type="term" value="F:flavin adenine dinucleotide binding"/>
    <property type="evidence" value="ECO:0007669"/>
    <property type="project" value="InterPro"/>
</dbReference>
<keyword evidence="2" id="KW-0560">Oxidoreductase</keyword>
<dbReference type="PIR" id="S39965">
    <property type="entry name" value="S39965"/>
</dbReference>
<feature type="domain" description="Acyl-CoA dehydrogenase C-terminal" evidence="6">
    <location>
        <begin position="268"/>
        <end position="384"/>
    </location>
</feature>
<dbReference type="Gene3D" id="2.40.110.10">
    <property type="entry name" value="Butyryl-CoA Dehydrogenase, subunit A, domain 2"/>
    <property type="match status" value="1"/>
</dbReference>
<feature type="compositionally biased region" description="Basic and acidic residues" evidence="3">
    <location>
        <begin position="39"/>
        <end position="48"/>
    </location>
</feature>
<dbReference type="InterPro" id="IPR006091">
    <property type="entry name" value="Acyl-CoA_Oxase/DH_mid-dom"/>
</dbReference>
<dbReference type="SUPFAM" id="SSF47203">
    <property type="entry name" value="Acyl-CoA dehydrogenase C-terminal domain-like"/>
    <property type="match status" value="1"/>
</dbReference>
<dbReference type="PANTHER" id="PTHR43884">
    <property type="entry name" value="ACYL-COA DEHYDROGENASE"/>
    <property type="match status" value="1"/>
</dbReference>
<evidence type="ECO:0000313" key="7">
    <source>
        <dbReference type="EMBL" id="CAA51670.1"/>
    </source>
</evidence>
<dbReference type="Gene3D" id="1.20.140.10">
    <property type="entry name" value="Butyryl-CoA Dehydrogenase, subunit A, domain 3"/>
    <property type="match status" value="1"/>
</dbReference>
<proteinExistence type="predicted"/>
<dbReference type="Pfam" id="PF08028">
    <property type="entry name" value="Acyl-CoA_dh_2"/>
    <property type="match status" value="1"/>
</dbReference>
<dbReference type="Pfam" id="PF02771">
    <property type="entry name" value="Acyl-CoA_dh_N"/>
    <property type="match status" value="1"/>
</dbReference>
<feature type="region of interest" description="Disordered" evidence="3">
    <location>
        <begin position="24"/>
        <end position="48"/>
    </location>
</feature>
<keyword evidence="1" id="KW-0285">Flavoprotein</keyword>
<dbReference type="PANTHER" id="PTHR43884:SF25">
    <property type="entry name" value="ACYL-COA DEHYDROGENASE YDBM-RELATED"/>
    <property type="match status" value="1"/>
</dbReference>
<protein>
    <submittedName>
        <fullName evidence="7">S.griseus DNA sequence for ORF's 1-6</fullName>
    </submittedName>
</protein>
<dbReference type="SUPFAM" id="SSF56645">
    <property type="entry name" value="Acyl-CoA dehydrogenase NM domain-like"/>
    <property type="match status" value="1"/>
</dbReference>
<evidence type="ECO:0000256" key="3">
    <source>
        <dbReference type="SAM" id="MobiDB-lite"/>
    </source>
</evidence>
<dbReference type="InterPro" id="IPR036250">
    <property type="entry name" value="AcylCo_DH-like_C"/>
</dbReference>
<organism evidence="7">
    <name type="scientific">Streptomyces griseus</name>
    <dbReference type="NCBI Taxonomy" id="1911"/>
    <lineage>
        <taxon>Bacteria</taxon>
        <taxon>Bacillati</taxon>
        <taxon>Actinomycetota</taxon>
        <taxon>Actinomycetes</taxon>
        <taxon>Kitasatosporales</taxon>
        <taxon>Streptomycetaceae</taxon>
        <taxon>Streptomyces</taxon>
    </lineage>
</organism>